<dbReference type="FunCoup" id="H3B7S5">
    <property type="interactions" value="25"/>
</dbReference>
<dbReference type="Bgee" id="ENSLACG00000015811">
    <property type="expression patterns" value="Expressed in muscle tissue and 6 other cell types or tissues"/>
</dbReference>
<dbReference type="Ensembl" id="ENSLACT00000018076.1">
    <property type="protein sequence ID" value="ENSLACP00000017946.1"/>
    <property type="gene ID" value="ENSLACG00000015811.1"/>
</dbReference>
<dbReference type="GO" id="GO:0031432">
    <property type="term" value="F:titin binding"/>
    <property type="evidence" value="ECO:0007669"/>
    <property type="project" value="TreeGrafter"/>
</dbReference>
<dbReference type="GO" id="GO:0008307">
    <property type="term" value="F:structural constituent of muscle"/>
    <property type="evidence" value="ECO:0007669"/>
    <property type="project" value="TreeGrafter"/>
</dbReference>
<dbReference type="Proteomes" id="UP000008672">
    <property type="component" value="Unassembled WGS sequence"/>
</dbReference>
<dbReference type="EMBL" id="AFYH01053727">
    <property type="status" value="NOT_ANNOTATED_CDS"/>
    <property type="molecule type" value="Genomic_DNA"/>
</dbReference>
<protein>
    <recommendedName>
        <fullName evidence="3">Telethonin</fullName>
    </recommendedName>
</protein>
<proteinExistence type="predicted"/>
<dbReference type="PANTHER" id="PTHR15143">
    <property type="entry name" value="TELETHONIN"/>
    <property type="match status" value="1"/>
</dbReference>
<reference evidence="1" key="3">
    <citation type="submission" date="2025-09" db="UniProtKB">
        <authorList>
            <consortium name="Ensembl"/>
        </authorList>
    </citation>
    <scope>IDENTIFICATION</scope>
</reference>
<dbReference type="HOGENOM" id="CLU_128806_0_0_1"/>
<evidence type="ECO:0000313" key="2">
    <source>
        <dbReference type="Proteomes" id="UP000008672"/>
    </source>
</evidence>
<evidence type="ECO:0000313" key="1">
    <source>
        <dbReference type="Ensembl" id="ENSLACP00000017946.1"/>
    </source>
</evidence>
<dbReference type="GO" id="GO:0003009">
    <property type="term" value="P:skeletal muscle contraction"/>
    <property type="evidence" value="ECO:0007669"/>
    <property type="project" value="TreeGrafter"/>
</dbReference>
<dbReference type="PANTHER" id="PTHR15143:SF0">
    <property type="entry name" value="TELETHONIN"/>
    <property type="match status" value="1"/>
</dbReference>
<accession>H3B7S5</accession>
<dbReference type="OMA" id="QCQAVVQ"/>
<dbReference type="GO" id="GO:0030018">
    <property type="term" value="C:Z disc"/>
    <property type="evidence" value="ECO:0007669"/>
    <property type="project" value="TreeGrafter"/>
</dbReference>
<organism evidence="1 2">
    <name type="scientific">Latimeria chalumnae</name>
    <name type="common">Coelacanth</name>
    <dbReference type="NCBI Taxonomy" id="7897"/>
    <lineage>
        <taxon>Eukaryota</taxon>
        <taxon>Metazoa</taxon>
        <taxon>Chordata</taxon>
        <taxon>Craniata</taxon>
        <taxon>Vertebrata</taxon>
        <taxon>Euteleostomi</taxon>
        <taxon>Coelacanthiformes</taxon>
        <taxon>Coelacanthidae</taxon>
        <taxon>Latimeria</taxon>
    </lineage>
</organism>
<dbReference type="GO" id="GO:0070080">
    <property type="term" value="F:titin Z domain binding"/>
    <property type="evidence" value="ECO:0007669"/>
    <property type="project" value="TreeGrafter"/>
</dbReference>
<reference evidence="2" key="1">
    <citation type="submission" date="2011-08" db="EMBL/GenBank/DDBJ databases">
        <title>The draft genome of Latimeria chalumnae.</title>
        <authorList>
            <person name="Di Palma F."/>
            <person name="Alfoldi J."/>
            <person name="Johnson J."/>
            <person name="Berlin A."/>
            <person name="Gnerre S."/>
            <person name="Jaffe D."/>
            <person name="MacCallum I."/>
            <person name="Young S."/>
            <person name="Walker B.J."/>
            <person name="Lander E."/>
            <person name="Lindblad-Toh K."/>
        </authorList>
    </citation>
    <scope>NUCLEOTIDE SEQUENCE [LARGE SCALE GENOMIC DNA]</scope>
    <source>
        <strain evidence="2">Wild caught</strain>
    </source>
</reference>
<dbReference type="GO" id="GO:0035995">
    <property type="term" value="P:detection of muscle stretch"/>
    <property type="evidence" value="ECO:0007669"/>
    <property type="project" value="TreeGrafter"/>
</dbReference>
<dbReference type="GO" id="GO:0030240">
    <property type="term" value="P:skeletal muscle thin filament assembly"/>
    <property type="evidence" value="ECO:0007669"/>
    <property type="project" value="TreeGrafter"/>
</dbReference>
<dbReference type="GO" id="GO:0048769">
    <property type="term" value="P:sarcomerogenesis"/>
    <property type="evidence" value="ECO:0007669"/>
    <property type="project" value="TreeGrafter"/>
</dbReference>
<dbReference type="RefSeq" id="XP_005994094.1">
    <property type="nucleotide sequence ID" value="XM_005994032.3"/>
</dbReference>
<dbReference type="GeneTree" id="ENSGT00390000012014"/>
<keyword evidence="2" id="KW-1185">Reference proteome</keyword>
<dbReference type="InterPro" id="IPR023111">
    <property type="entry name" value="Titin-like_dom_sf"/>
</dbReference>
<dbReference type="OrthoDB" id="8532967at2759"/>
<reference evidence="1" key="2">
    <citation type="submission" date="2025-08" db="UniProtKB">
        <authorList>
            <consortium name="Ensembl"/>
        </authorList>
    </citation>
    <scope>IDENTIFICATION</scope>
</reference>
<dbReference type="GO" id="GO:0055003">
    <property type="term" value="P:cardiac myofibril assembly"/>
    <property type="evidence" value="ECO:0007669"/>
    <property type="project" value="TreeGrafter"/>
</dbReference>
<dbReference type="KEGG" id="lcm:102366172"/>
<dbReference type="eggNOG" id="ENOG502S21D">
    <property type="taxonomic scope" value="Eukaryota"/>
</dbReference>
<dbReference type="STRING" id="7897.ENSLACP00000017946"/>
<dbReference type="GO" id="GO:0030674">
    <property type="term" value="F:protein-macromolecule adaptor activity"/>
    <property type="evidence" value="ECO:0007669"/>
    <property type="project" value="TreeGrafter"/>
</dbReference>
<dbReference type="InParanoid" id="H3B7S5"/>
<dbReference type="GO" id="GO:0060048">
    <property type="term" value="P:cardiac muscle contraction"/>
    <property type="evidence" value="ECO:0007669"/>
    <property type="project" value="TreeGrafter"/>
</dbReference>
<dbReference type="InterPro" id="IPR015667">
    <property type="entry name" value="Telethonin"/>
</dbReference>
<dbReference type="Gene3D" id="2.20.160.10">
    <property type="entry name" value="titin domain like"/>
    <property type="match status" value="1"/>
</dbReference>
<evidence type="ECO:0008006" key="3">
    <source>
        <dbReference type="Google" id="ProtNLM"/>
    </source>
</evidence>
<dbReference type="GO" id="GO:0030241">
    <property type="term" value="P:skeletal muscle myosin thick filament assembly"/>
    <property type="evidence" value="ECO:0007669"/>
    <property type="project" value="TreeGrafter"/>
</dbReference>
<name>H3B7S5_LATCH</name>
<sequence>MFNNTKVVKCGGRVTMADLGCLVNEANTSKRQYYTAEWQDMILSTRPEPGCNLGEVNDFRKETYKKQHQVQFVVQRSPYNIMKMGRLGEKMTEYKLPYRNVLPVPIFKPVNLATKPERAVTPEELQSMMEFERALDGSCQDKRELSEIKKELPPVIQPTKLEFTKPELSRTFSRSMSQEAQRG</sequence>
<dbReference type="GeneID" id="102366172"/>
<gene>
    <name evidence="1" type="primary">LOC102366172</name>
</gene>
<dbReference type="GO" id="GO:0055008">
    <property type="term" value="P:cardiac muscle tissue morphogenesis"/>
    <property type="evidence" value="ECO:0007669"/>
    <property type="project" value="TreeGrafter"/>
</dbReference>
<dbReference type="AlphaFoldDB" id="H3B7S5"/>
<dbReference type="Pfam" id="PF09470">
    <property type="entry name" value="Telethonin"/>
    <property type="match status" value="1"/>
</dbReference>